<dbReference type="AlphaFoldDB" id="A0AA38XAB4"/>
<dbReference type="Proteomes" id="UP001172673">
    <property type="component" value="Unassembled WGS sequence"/>
</dbReference>
<reference evidence="2" key="1">
    <citation type="submission" date="2022-10" db="EMBL/GenBank/DDBJ databases">
        <title>Culturing micro-colonial fungi from biological soil crusts in the Mojave desert and describing Neophaeococcomyces mojavensis, and introducing the new genera and species Taxawa tesnikishii.</title>
        <authorList>
            <person name="Kurbessoian T."/>
            <person name="Stajich J.E."/>
        </authorList>
    </citation>
    <scope>NUCLEOTIDE SEQUENCE</scope>
    <source>
        <strain evidence="2">TK_41</strain>
    </source>
</reference>
<protein>
    <submittedName>
        <fullName evidence="2">Uncharacterized protein</fullName>
    </submittedName>
</protein>
<comment type="caution">
    <text evidence="2">The sequence shown here is derived from an EMBL/GenBank/DDBJ whole genome shotgun (WGS) entry which is preliminary data.</text>
</comment>
<organism evidence="2 3">
    <name type="scientific">Cladophialophora chaetospira</name>
    <dbReference type="NCBI Taxonomy" id="386627"/>
    <lineage>
        <taxon>Eukaryota</taxon>
        <taxon>Fungi</taxon>
        <taxon>Dikarya</taxon>
        <taxon>Ascomycota</taxon>
        <taxon>Pezizomycotina</taxon>
        <taxon>Eurotiomycetes</taxon>
        <taxon>Chaetothyriomycetidae</taxon>
        <taxon>Chaetothyriales</taxon>
        <taxon>Herpotrichiellaceae</taxon>
        <taxon>Cladophialophora</taxon>
    </lineage>
</organism>
<name>A0AA38XAB4_9EURO</name>
<evidence type="ECO:0000313" key="3">
    <source>
        <dbReference type="Proteomes" id="UP001172673"/>
    </source>
</evidence>
<evidence type="ECO:0000313" key="2">
    <source>
        <dbReference type="EMBL" id="KAJ9609701.1"/>
    </source>
</evidence>
<keyword evidence="3" id="KW-1185">Reference proteome</keyword>
<dbReference type="EMBL" id="JAPDRK010000008">
    <property type="protein sequence ID" value="KAJ9609701.1"/>
    <property type="molecule type" value="Genomic_DNA"/>
</dbReference>
<sequence>MAKNKDDPDLSPTSTALAGSDSKQKEVPPPLSSIAEAANNTSTEKPAMHLWPDNPKLKKATADKETQPQQQEELSPSSSDANSPDTLSTEPQPKTQPQSDDEDLSGYGPSQWETTPPLAPAPAPVEDKEECWAMITDTGTTHPDLDLTDRNTVTRILALIQNGWVLSHGRGPRNHENCLWCRGPIESDVHMLTHVGTDNGSKCRNSWPATCLLDWISQELDAVHGYRLKCPMCSTHFYDGSARAAQDFQANQGTSDPVSVLNTAWLRCQLFSPAFARDAAIKEGKQLIFMKGAEARKLVFLGKEKVIFYRTEGIVDPVEARNKRKWLRKHYGNNLPFTVEQLIGMGIAQSEATAIIQASAPDSTISLPDLPTDRPLELQPQFDTTWVIIDRGNNQFIMSAFPTQQAHNVIWLPCEVGKCNIKNMTAEEFNTMAKENGGLLAAVKSYDPCKDEDFKRHRVLAEGWLEHLLSKNKPDGVPTLKYELWKRIKEAHDVKLEFTLARDESADDDDLVDG</sequence>
<feature type="region of interest" description="Disordered" evidence="1">
    <location>
        <begin position="1"/>
        <end position="125"/>
    </location>
</feature>
<gene>
    <name evidence="2" type="ORF">H2200_006029</name>
</gene>
<feature type="compositionally biased region" description="Polar residues" evidence="1">
    <location>
        <begin position="80"/>
        <end position="98"/>
    </location>
</feature>
<proteinExistence type="predicted"/>
<feature type="compositionally biased region" description="Low complexity" evidence="1">
    <location>
        <begin position="67"/>
        <end position="79"/>
    </location>
</feature>
<accession>A0AA38XAB4</accession>
<evidence type="ECO:0000256" key="1">
    <source>
        <dbReference type="SAM" id="MobiDB-lite"/>
    </source>
</evidence>